<evidence type="ECO:0000313" key="6">
    <source>
        <dbReference type="Proteomes" id="UP000199236"/>
    </source>
</evidence>
<dbReference type="SMART" id="SM00116">
    <property type="entry name" value="CBS"/>
    <property type="match status" value="2"/>
</dbReference>
<dbReference type="RefSeq" id="WP_090074369.1">
    <property type="nucleotide sequence ID" value="NZ_FOVR01000010.1"/>
</dbReference>
<dbReference type="CDD" id="cd04623">
    <property type="entry name" value="CBS_pair_bac_euk"/>
    <property type="match status" value="1"/>
</dbReference>
<dbReference type="InterPro" id="IPR000644">
    <property type="entry name" value="CBS_dom"/>
</dbReference>
<dbReference type="SUPFAM" id="SSF54631">
    <property type="entry name" value="CBS-domain pair"/>
    <property type="match status" value="1"/>
</dbReference>
<feature type="domain" description="CBS" evidence="4">
    <location>
        <begin position="42"/>
        <end position="102"/>
    </location>
</feature>
<proteinExistence type="predicted"/>
<keyword evidence="6" id="KW-1185">Reference proteome</keyword>
<dbReference type="PANTHER" id="PTHR43080:SF2">
    <property type="entry name" value="CBS DOMAIN-CONTAINING PROTEIN"/>
    <property type="match status" value="1"/>
</dbReference>
<accession>A0A1I5J277</accession>
<dbReference type="PROSITE" id="PS51371">
    <property type="entry name" value="CBS"/>
    <property type="match status" value="2"/>
</dbReference>
<dbReference type="InterPro" id="IPR046342">
    <property type="entry name" value="CBS_dom_sf"/>
</dbReference>
<evidence type="ECO:0000256" key="2">
    <source>
        <dbReference type="PROSITE-ProRule" id="PRU00703"/>
    </source>
</evidence>
<feature type="domain" description="CBS" evidence="4">
    <location>
        <begin position="110"/>
        <end position="165"/>
    </location>
</feature>
<name>A0A1I5J277_9HYPH</name>
<evidence type="ECO:0000313" key="5">
    <source>
        <dbReference type="EMBL" id="SFO66730.1"/>
    </source>
</evidence>
<dbReference type="STRING" id="655353.SAMN04488056_110150"/>
<organism evidence="5 6">
    <name type="scientific">Cohaesibacter marisflavi</name>
    <dbReference type="NCBI Taxonomy" id="655353"/>
    <lineage>
        <taxon>Bacteria</taxon>
        <taxon>Pseudomonadati</taxon>
        <taxon>Pseudomonadota</taxon>
        <taxon>Alphaproteobacteria</taxon>
        <taxon>Hyphomicrobiales</taxon>
        <taxon>Cohaesibacteraceae</taxon>
    </lineage>
</organism>
<keyword evidence="1 2" id="KW-0129">CBS domain</keyword>
<reference evidence="5 6" key="1">
    <citation type="submission" date="2016-10" db="EMBL/GenBank/DDBJ databases">
        <authorList>
            <person name="de Groot N.N."/>
        </authorList>
    </citation>
    <scope>NUCLEOTIDE SEQUENCE [LARGE SCALE GENOMIC DNA]</scope>
    <source>
        <strain evidence="5 6">CGMCC 1.9157</strain>
    </source>
</reference>
<dbReference type="AlphaFoldDB" id="A0A1I5J277"/>
<dbReference type="Pfam" id="PF00571">
    <property type="entry name" value="CBS"/>
    <property type="match status" value="2"/>
</dbReference>
<evidence type="ECO:0000256" key="1">
    <source>
        <dbReference type="ARBA" id="ARBA00023122"/>
    </source>
</evidence>
<evidence type="ECO:0000259" key="4">
    <source>
        <dbReference type="PROSITE" id="PS51371"/>
    </source>
</evidence>
<dbReference type="Proteomes" id="UP000199236">
    <property type="component" value="Unassembled WGS sequence"/>
</dbReference>
<dbReference type="Gene3D" id="3.10.580.10">
    <property type="entry name" value="CBS-domain"/>
    <property type="match status" value="1"/>
</dbReference>
<dbReference type="PANTHER" id="PTHR43080">
    <property type="entry name" value="CBS DOMAIN-CONTAINING PROTEIN CBSX3, MITOCHONDRIAL"/>
    <property type="match status" value="1"/>
</dbReference>
<dbReference type="InterPro" id="IPR051257">
    <property type="entry name" value="Diverse_CBS-Domain"/>
</dbReference>
<dbReference type="InterPro" id="IPR044725">
    <property type="entry name" value="CBSX3_CBS_dom"/>
</dbReference>
<evidence type="ECO:0000256" key="3">
    <source>
        <dbReference type="SAM" id="MobiDB-lite"/>
    </source>
</evidence>
<dbReference type="EMBL" id="FOVR01000010">
    <property type="protein sequence ID" value="SFO66730.1"/>
    <property type="molecule type" value="Genomic_DNA"/>
</dbReference>
<feature type="region of interest" description="Disordered" evidence="3">
    <location>
        <begin position="1"/>
        <end position="20"/>
    </location>
</feature>
<dbReference type="OrthoDB" id="9807125at2"/>
<sequence>MAAPSSYQGPRAEHKGQQSVSQDAHIAFEKAYSQTTVGDILEEKDGALFSVTVSSSLASVIAELHTHKIGNLPVIDPNAGLVGVISERDIIRATGEFGEEALSRPVRDFMTANPQTCSQEDKVGDVMIRMTEGRFRHMPVVDNDVLEGVISIRDIVIHRVKEVEFETLRLKQLMVG</sequence>
<gene>
    <name evidence="5" type="ORF">SAMN04488056_110150</name>
</gene>
<protein>
    <submittedName>
        <fullName evidence="5">CBS domain-containing protein</fullName>
    </submittedName>
</protein>